<dbReference type="GO" id="GO:0009897">
    <property type="term" value="C:external side of plasma membrane"/>
    <property type="evidence" value="ECO:0007669"/>
    <property type="project" value="TreeGrafter"/>
</dbReference>
<dbReference type="Pfam" id="PF00129">
    <property type="entry name" value="MHC_I"/>
    <property type="match status" value="1"/>
</dbReference>
<dbReference type="PANTHER" id="PTHR16675:SF193">
    <property type="entry name" value="LOC571647 PROTEIN-RELATED"/>
    <property type="match status" value="1"/>
</dbReference>
<dbReference type="Gene3D" id="2.60.40.10">
    <property type="entry name" value="Immunoglobulins"/>
    <property type="match status" value="1"/>
</dbReference>
<dbReference type="InterPro" id="IPR050208">
    <property type="entry name" value="MHC_class-I_related"/>
</dbReference>
<dbReference type="InterPro" id="IPR011162">
    <property type="entry name" value="MHC_I/II-like_Ag-recog"/>
</dbReference>
<dbReference type="GO" id="GO:0005615">
    <property type="term" value="C:extracellular space"/>
    <property type="evidence" value="ECO:0007669"/>
    <property type="project" value="TreeGrafter"/>
</dbReference>
<proteinExistence type="predicted"/>
<keyword evidence="3" id="KW-1133">Transmembrane helix</keyword>
<sequence length="345" mass="39923">MIYPNTGTVLLFFSSFYPFLSQQENHHLYYKFSALTKTDKFPEFRAKAMFDDKLFENYSNDWIGAPAEPPDSRDWFIHQMKTLSNCTNTQCSELHVLQRNIGCELEKFNGAVTSLRAFDEYGFDGEDFLAFNSDILQWIDKNPKAKETKMKWDQQTERNQFLQHYLKTCMKWISTFNNTKKTPPDVRVFERKALDDHSKLILICLATGFYPRDIEMNIRLNKTILKDQTSTGIRPNADGSFQMRTSVKIETNHKGSYDCLIIHSSLTEPAVVEWGGKNADQKHFIWVVIGVAAAAAVVLIGICCQKKRENVQREMTEEHNLQNQANRDAEMESSGSEMDYCNIKR</sequence>
<organism evidence="5 6">
    <name type="scientific">Cyprinus carpio</name>
    <name type="common">Common carp</name>
    <dbReference type="NCBI Taxonomy" id="7962"/>
    <lineage>
        <taxon>Eukaryota</taxon>
        <taxon>Metazoa</taxon>
        <taxon>Chordata</taxon>
        <taxon>Craniata</taxon>
        <taxon>Vertebrata</taxon>
        <taxon>Euteleostomi</taxon>
        <taxon>Actinopterygii</taxon>
        <taxon>Neopterygii</taxon>
        <taxon>Teleostei</taxon>
        <taxon>Ostariophysi</taxon>
        <taxon>Cypriniformes</taxon>
        <taxon>Cyprinidae</taxon>
        <taxon>Cyprininae</taxon>
        <taxon>Cyprinus</taxon>
    </lineage>
</organism>
<feature type="region of interest" description="Disordered" evidence="2">
    <location>
        <begin position="315"/>
        <end position="345"/>
    </location>
</feature>
<dbReference type="AlphaFoldDB" id="A0A8C1NLW0"/>
<feature type="domain" description="Ig-like" evidence="4">
    <location>
        <begin position="184"/>
        <end position="273"/>
    </location>
</feature>
<reference evidence="5" key="2">
    <citation type="submission" date="2025-09" db="UniProtKB">
        <authorList>
            <consortium name="Ensembl"/>
        </authorList>
    </citation>
    <scope>IDENTIFICATION</scope>
</reference>
<protein>
    <recommendedName>
        <fullName evidence="4">Ig-like domain-containing protein</fullName>
    </recommendedName>
</protein>
<keyword evidence="3" id="KW-0472">Membrane</keyword>
<dbReference type="InterPro" id="IPR003597">
    <property type="entry name" value="Ig_C1-set"/>
</dbReference>
<dbReference type="InterPro" id="IPR013783">
    <property type="entry name" value="Ig-like_fold"/>
</dbReference>
<dbReference type="InterPro" id="IPR011161">
    <property type="entry name" value="MHC_I-like_Ag-recog"/>
</dbReference>
<evidence type="ECO:0000259" key="4">
    <source>
        <dbReference type="PROSITE" id="PS50835"/>
    </source>
</evidence>
<feature type="transmembrane region" description="Helical" evidence="3">
    <location>
        <begin position="284"/>
        <end position="304"/>
    </location>
</feature>
<dbReference type="SUPFAM" id="SSF48726">
    <property type="entry name" value="Immunoglobulin"/>
    <property type="match status" value="1"/>
</dbReference>
<dbReference type="InterPro" id="IPR037055">
    <property type="entry name" value="MHC_I-like_Ag-recog_sf"/>
</dbReference>
<dbReference type="PANTHER" id="PTHR16675">
    <property type="entry name" value="MHC CLASS I-RELATED"/>
    <property type="match status" value="1"/>
</dbReference>
<dbReference type="InterPro" id="IPR007110">
    <property type="entry name" value="Ig-like_dom"/>
</dbReference>
<evidence type="ECO:0000256" key="2">
    <source>
        <dbReference type="SAM" id="MobiDB-lite"/>
    </source>
</evidence>
<evidence type="ECO:0000256" key="1">
    <source>
        <dbReference type="ARBA" id="ARBA00023180"/>
    </source>
</evidence>
<dbReference type="Gene3D" id="3.30.500.10">
    <property type="entry name" value="MHC class I-like antigen recognition-like"/>
    <property type="match status" value="1"/>
</dbReference>
<accession>A0A8C1NLW0</accession>
<name>A0A8C1NLW0_CYPCA</name>
<dbReference type="PROSITE" id="PS50835">
    <property type="entry name" value="IG_LIKE"/>
    <property type="match status" value="1"/>
</dbReference>
<evidence type="ECO:0000313" key="5">
    <source>
        <dbReference type="Ensembl" id="ENSCCRP00010094512.1"/>
    </source>
</evidence>
<dbReference type="GO" id="GO:0006955">
    <property type="term" value="P:immune response"/>
    <property type="evidence" value="ECO:0007669"/>
    <property type="project" value="TreeGrafter"/>
</dbReference>
<evidence type="ECO:0000313" key="6">
    <source>
        <dbReference type="Proteomes" id="UP000694427"/>
    </source>
</evidence>
<keyword evidence="1" id="KW-0325">Glycoprotein</keyword>
<dbReference type="InterPro" id="IPR036179">
    <property type="entry name" value="Ig-like_dom_sf"/>
</dbReference>
<keyword evidence="3" id="KW-0812">Transmembrane</keyword>
<dbReference type="SMART" id="SM00407">
    <property type="entry name" value="IGc1"/>
    <property type="match status" value="1"/>
</dbReference>
<dbReference type="Ensembl" id="ENSCCRT00010104861.1">
    <property type="protein sequence ID" value="ENSCCRP00010094512.1"/>
    <property type="gene ID" value="ENSCCRG00010041394.1"/>
</dbReference>
<evidence type="ECO:0000256" key="3">
    <source>
        <dbReference type="SAM" id="Phobius"/>
    </source>
</evidence>
<dbReference type="Proteomes" id="UP000694427">
    <property type="component" value="Unplaced"/>
</dbReference>
<keyword evidence="6" id="KW-1185">Reference proteome</keyword>
<reference evidence="5" key="1">
    <citation type="submission" date="2025-08" db="UniProtKB">
        <authorList>
            <consortium name="Ensembl"/>
        </authorList>
    </citation>
    <scope>IDENTIFICATION</scope>
</reference>
<dbReference type="Pfam" id="PF07654">
    <property type="entry name" value="C1-set"/>
    <property type="match status" value="1"/>
</dbReference>
<dbReference type="SUPFAM" id="SSF54452">
    <property type="entry name" value="MHC antigen-recognition domain"/>
    <property type="match status" value="1"/>
</dbReference>